<organism evidence="1 2">
    <name type="scientific">Biomphalaria pfeifferi</name>
    <name type="common">Bloodfluke planorb</name>
    <name type="synonym">Freshwater snail</name>
    <dbReference type="NCBI Taxonomy" id="112525"/>
    <lineage>
        <taxon>Eukaryota</taxon>
        <taxon>Metazoa</taxon>
        <taxon>Spiralia</taxon>
        <taxon>Lophotrochozoa</taxon>
        <taxon>Mollusca</taxon>
        <taxon>Gastropoda</taxon>
        <taxon>Heterobranchia</taxon>
        <taxon>Euthyneura</taxon>
        <taxon>Panpulmonata</taxon>
        <taxon>Hygrophila</taxon>
        <taxon>Lymnaeoidea</taxon>
        <taxon>Planorbidae</taxon>
        <taxon>Biomphalaria</taxon>
    </lineage>
</organism>
<dbReference type="EMBL" id="JASAOG010000002">
    <property type="protein sequence ID" value="KAK0069692.1"/>
    <property type="molecule type" value="Genomic_DNA"/>
</dbReference>
<evidence type="ECO:0000313" key="1">
    <source>
        <dbReference type="EMBL" id="KAK0069692.1"/>
    </source>
</evidence>
<reference evidence="1" key="2">
    <citation type="submission" date="2023-04" db="EMBL/GenBank/DDBJ databases">
        <authorList>
            <person name="Bu L."/>
            <person name="Lu L."/>
            <person name="Laidemitt M.R."/>
            <person name="Zhang S.M."/>
            <person name="Mutuku M."/>
            <person name="Mkoji G."/>
            <person name="Steinauer M."/>
            <person name="Loker E.S."/>
        </authorList>
    </citation>
    <scope>NUCLEOTIDE SEQUENCE</scope>
    <source>
        <strain evidence="1">KasaAsao</strain>
        <tissue evidence="1">Whole Snail</tissue>
    </source>
</reference>
<gene>
    <name evidence="1" type="ORF">Bpfe_000869</name>
</gene>
<reference evidence="1" key="1">
    <citation type="journal article" date="2023" name="PLoS Negl. Trop. Dis.">
        <title>A genome sequence for Biomphalaria pfeifferi, the major vector snail for the human-infecting parasite Schistosoma mansoni.</title>
        <authorList>
            <person name="Bu L."/>
            <person name="Lu L."/>
            <person name="Laidemitt M.R."/>
            <person name="Zhang S.M."/>
            <person name="Mutuku M."/>
            <person name="Mkoji G."/>
            <person name="Steinauer M."/>
            <person name="Loker E.S."/>
        </authorList>
    </citation>
    <scope>NUCLEOTIDE SEQUENCE</scope>
    <source>
        <strain evidence="1">KasaAsao</strain>
    </source>
</reference>
<proteinExistence type="predicted"/>
<accession>A0AAD8FLS8</accession>
<feature type="non-terminal residue" evidence="1">
    <location>
        <position position="56"/>
    </location>
</feature>
<keyword evidence="2" id="KW-1185">Reference proteome</keyword>
<name>A0AAD8FLS8_BIOPF</name>
<protein>
    <submittedName>
        <fullName evidence="1">Polypyrimidine tract-binding protein 2-like isoform X3</fullName>
    </submittedName>
</protein>
<dbReference type="Proteomes" id="UP001233172">
    <property type="component" value="Unassembled WGS sequence"/>
</dbReference>
<dbReference type="AlphaFoldDB" id="A0AAD8FLS8"/>
<evidence type="ECO:0000313" key="2">
    <source>
        <dbReference type="Proteomes" id="UP001233172"/>
    </source>
</evidence>
<sequence length="56" mass="5973">MFAVYSEPVPEYMCLAPPPGLSHALPSPVPAPAQLLSQPAYPPVVNSATTYVYTIK</sequence>
<comment type="caution">
    <text evidence="1">The sequence shown here is derived from an EMBL/GenBank/DDBJ whole genome shotgun (WGS) entry which is preliminary data.</text>
</comment>